<dbReference type="EMBL" id="BSOT01000002">
    <property type="protein sequence ID" value="GLR69239.1"/>
    <property type="molecule type" value="Genomic_DNA"/>
</dbReference>
<keyword evidence="3" id="KW-1185">Reference proteome</keyword>
<evidence type="ECO:0000313" key="2">
    <source>
        <dbReference type="EMBL" id="GLR69239.1"/>
    </source>
</evidence>
<protein>
    <recommendedName>
        <fullName evidence="4">Lipoprotein</fullName>
    </recommendedName>
</protein>
<reference evidence="2" key="2">
    <citation type="submission" date="2023-01" db="EMBL/GenBank/DDBJ databases">
        <title>Draft genome sequence of Agaribacter marinus strain NBRC 110023.</title>
        <authorList>
            <person name="Sun Q."/>
            <person name="Mori K."/>
        </authorList>
    </citation>
    <scope>NUCLEOTIDE SEQUENCE</scope>
    <source>
        <strain evidence="2">NBRC 110023</strain>
    </source>
</reference>
<gene>
    <name evidence="2" type="ORF">GCM10007852_01470</name>
</gene>
<dbReference type="Proteomes" id="UP001156601">
    <property type="component" value="Unassembled WGS sequence"/>
</dbReference>
<comment type="caution">
    <text evidence="2">The sequence shown here is derived from an EMBL/GenBank/DDBJ whole genome shotgun (WGS) entry which is preliminary data.</text>
</comment>
<sequence>MKKPYYHTLFLLIFCLAMSACESTSRNPGEPLLVGPTNPEANERTKSRYNKLQNAEVFLDVAIPTFSPGFPMVKNTDEIDYEEMDDDGIWPQLRRTEAKLFAMETKNSLEKTKAFSSVRVVPNANTTADIFVLGKILASDSEQVGMKLTVVDSTGEILGSKDFEHEVSENFFRDQRNKDKNPYQPMFDQGRDFVLQLLSKLDKEEKQKIKNTALVRYARYYSPEAYSSYLSTDIKKKFGQRFYKFELNGMPAQDDVMLERIEDLRAQELLFIDRLQDQYDTFYAETRDAYSDWQRETLPEIIARREATRDRNVKAGLGVGLAILAGILASESSSDSNSGKTASSGAKGAGAVIAGIGSMVAVQNAFESNSEMKVQSAIIQEKGQAIDIAVSTTEMKFEDQVVELQGTASEQYLQWKQHLRKIYELEATPDLQL</sequence>
<feature type="signal peptide" evidence="1">
    <location>
        <begin position="1"/>
        <end position="19"/>
    </location>
</feature>
<evidence type="ECO:0000256" key="1">
    <source>
        <dbReference type="SAM" id="SignalP"/>
    </source>
</evidence>
<dbReference type="AlphaFoldDB" id="A0AA37SV25"/>
<evidence type="ECO:0008006" key="4">
    <source>
        <dbReference type="Google" id="ProtNLM"/>
    </source>
</evidence>
<organism evidence="2 3">
    <name type="scientific">Agaribacter marinus</name>
    <dbReference type="NCBI Taxonomy" id="1431249"/>
    <lineage>
        <taxon>Bacteria</taxon>
        <taxon>Pseudomonadati</taxon>
        <taxon>Pseudomonadota</taxon>
        <taxon>Gammaproteobacteria</taxon>
        <taxon>Alteromonadales</taxon>
        <taxon>Alteromonadaceae</taxon>
        <taxon>Agaribacter</taxon>
    </lineage>
</organism>
<proteinExistence type="predicted"/>
<dbReference type="RefSeq" id="WP_284215569.1">
    <property type="nucleotide sequence ID" value="NZ_BSOT01000002.1"/>
</dbReference>
<feature type="chain" id="PRO_5041263448" description="Lipoprotein" evidence="1">
    <location>
        <begin position="20"/>
        <end position="433"/>
    </location>
</feature>
<name>A0AA37SV25_9ALTE</name>
<keyword evidence="1" id="KW-0732">Signal</keyword>
<accession>A0AA37SV25</accession>
<evidence type="ECO:0000313" key="3">
    <source>
        <dbReference type="Proteomes" id="UP001156601"/>
    </source>
</evidence>
<dbReference type="PROSITE" id="PS51257">
    <property type="entry name" value="PROKAR_LIPOPROTEIN"/>
    <property type="match status" value="1"/>
</dbReference>
<reference evidence="2" key="1">
    <citation type="journal article" date="2014" name="Int. J. Syst. Evol. Microbiol.">
        <title>Complete genome sequence of Corynebacterium casei LMG S-19264T (=DSM 44701T), isolated from a smear-ripened cheese.</title>
        <authorList>
            <consortium name="US DOE Joint Genome Institute (JGI-PGF)"/>
            <person name="Walter F."/>
            <person name="Albersmeier A."/>
            <person name="Kalinowski J."/>
            <person name="Ruckert C."/>
        </authorList>
    </citation>
    <scope>NUCLEOTIDE SEQUENCE</scope>
    <source>
        <strain evidence="2">NBRC 110023</strain>
    </source>
</reference>